<comment type="caution">
    <text evidence="1">The sequence shown here is derived from an EMBL/GenBank/DDBJ whole genome shotgun (WGS) entry which is preliminary data.</text>
</comment>
<reference evidence="1 2" key="2">
    <citation type="journal article" date="2022" name="Mol. Ecol. Resour.">
        <title>The genomes of chicory, endive, great burdock and yacon provide insights into Asteraceae paleo-polyploidization history and plant inulin production.</title>
        <authorList>
            <person name="Fan W."/>
            <person name="Wang S."/>
            <person name="Wang H."/>
            <person name="Wang A."/>
            <person name="Jiang F."/>
            <person name="Liu H."/>
            <person name="Zhao H."/>
            <person name="Xu D."/>
            <person name="Zhang Y."/>
        </authorList>
    </citation>
    <scope>NUCLEOTIDE SEQUENCE [LARGE SCALE GENOMIC DNA]</scope>
    <source>
        <strain evidence="2">cv. Yunnan</strain>
        <tissue evidence="1">Leaves</tissue>
    </source>
</reference>
<name>A0ACB9CFX9_9ASTR</name>
<dbReference type="Proteomes" id="UP001056120">
    <property type="component" value="Linkage Group LG21"/>
</dbReference>
<accession>A0ACB9CFX9</accession>
<proteinExistence type="predicted"/>
<dbReference type="EMBL" id="CM042038">
    <property type="protein sequence ID" value="KAI3733168.1"/>
    <property type="molecule type" value="Genomic_DNA"/>
</dbReference>
<protein>
    <submittedName>
        <fullName evidence="1">Uncharacterized protein</fullName>
    </submittedName>
</protein>
<organism evidence="1 2">
    <name type="scientific">Smallanthus sonchifolius</name>
    <dbReference type="NCBI Taxonomy" id="185202"/>
    <lineage>
        <taxon>Eukaryota</taxon>
        <taxon>Viridiplantae</taxon>
        <taxon>Streptophyta</taxon>
        <taxon>Embryophyta</taxon>
        <taxon>Tracheophyta</taxon>
        <taxon>Spermatophyta</taxon>
        <taxon>Magnoliopsida</taxon>
        <taxon>eudicotyledons</taxon>
        <taxon>Gunneridae</taxon>
        <taxon>Pentapetalae</taxon>
        <taxon>asterids</taxon>
        <taxon>campanulids</taxon>
        <taxon>Asterales</taxon>
        <taxon>Asteraceae</taxon>
        <taxon>Asteroideae</taxon>
        <taxon>Heliantheae alliance</taxon>
        <taxon>Millerieae</taxon>
        <taxon>Smallanthus</taxon>
    </lineage>
</organism>
<keyword evidence="2" id="KW-1185">Reference proteome</keyword>
<evidence type="ECO:0000313" key="2">
    <source>
        <dbReference type="Proteomes" id="UP001056120"/>
    </source>
</evidence>
<reference evidence="2" key="1">
    <citation type="journal article" date="2022" name="Mol. Ecol. Resour.">
        <title>The genomes of chicory, endive, great burdock and yacon provide insights into Asteraceae palaeo-polyploidization history and plant inulin production.</title>
        <authorList>
            <person name="Fan W."/>
            <person name="Wang S."/>
            <person name="Wang H."/>
            <person name="Wang A."/>
            <person name="Jiang F."/>
            <person name="Liu H."/>
            <person name="Zhao H."/>
            <person name="Xu D."/>
            <person name="Zhang Y."/>
        </authorList>
    </citation>
    <scope>NUCLEOTIDE SEQUENCE [LARGE SCALE GENOMIC DNA]</scope>
    <source>
        <strain evidence="2">cv. Yunnan</strain>
    </source>
</reference>
<sequence length="248" mass="27168">MRDIDDNSTSIPVAGDAEKPFQTSTTLKRNCPHHLVTAPHCQHTALPHRPTNLSPRRCSTNPSPLHRPTKPSPRHRPTTPSPHPIAPPHLITVLLPLATLQPHHPTGPPPHHTSPPHHPTIPPHLLTALLPLATLQPHHPTGPPPHHTSLPHHPTIPPHLLTALLLLATPLLHRDIDQPHQLTIRKQPVAALHHLPTVSTTLVGVLPIAEVHHNRVQVPGTNRLHLGIHCHGRRVEGVVDVFSLLDNV</sequence>
<evidence type="ECO:0000313" key="1">
    <source>
        <dbReference type="EMBL" id="KAI3733168.1"/>
    </source>
</evidence>
<gene>
    <name evidence="1" type="ORF">L1987_64386</name>
</gene>